<dbReference type="SUPFAM" id="SSF54690">
    <property type="entry name" value="Molybdopterin synthase subunit MoaE"/>
    <property type="match status" value="1"/>
</dbReference>
<sequence length="249" mass="27336">MAYTWKIQLFAGLSDRFGSPVIQIETDTPSMTVAALKQELAGRFPEQAELVRISFVACNQTYASDDTVIQTSDELAVLPPVSGGEPEQNEADGSECSSADGRYVITMQPLTSDEVLAKVIVPEHGAAIAFVGTTREWTNGQRTVRLEYEAYAPMAVRTMEQVGAELNERWPGTLTAISHRIGVVGLAETSVVIAVSSPHRDACYEASRYAIERLKQIVPIWKKEIWEDGSEWKGHQQGSPWNPIGPLSN</sequence>
<dbReference type="InterPro" id="IPR003448">
    <property type="entry name" value="Mopterin_biosynth_MoaE"/>
</dbReference>
<accession>A0ABQ6NSM7</accession>
<protein>
    <recommendedName>
        <fullName evidence="3">Molybdopterin converting factor</fullName>
    </recommendedName>
</protein>
<evidence type="ECO:0008006" key="3">
    <source>
        <dbReference type="Google" id="ProtNLM"/>
    </source>
</evidence>
<dbReference type="SUPFAM" id="SSF54285">
    <property type="entry name" value="MoaD/ThiS"/>
    <property type="match status" value="1"/>
</dbReference>
<dbReference type="CDD" id="cd00756">
    <property type="entry name" value="MoaE"/>
    <property type="match status" value="1"/>
</dbReference>
<proteinExistence type="predicted"/>
<dbReference type="InterPro" id="IPR012675">
    <property type="entry name" value="Beta-grasp_dom_sf"/>
</dbReference>
<gene>
    <name evidence="1" type="ORF">PghCCS26_46750</name>
</gene>
<dbReference type="Gene3D" id="3.10.20.30">
    <property type="match status" value="1"/>
</dbReference>
<name>A0ABQ6NSM7_9BACL</name>
<dbReference type="Gene3D" id="3.90.1170.40">
    <property type="entry name" value="Molybdopterin biosynthesis MoaE subunit"/>
    <property type="match status" value="1"/>
</dbReference>
<dbReference type="CDD" id="cd00754">
    <property type="entry name" value="Ubl_MoaD"/>
    <property type="match status" value="1"/>
</dbReference>
<dbReference type="Pfam" id="PF02597">
    <property type="entry name" value="ThiS"/>
    <property type="match status" value="1"/>
</dbReference>
<dbReference type="Pfam" id="PF02391">
    <property type="entry name" value="MoaE"/>
    <property type="match status" value="1"/>
</dbReference>
<dbReference type="InterPro" id="IPR036563">
    <property type="entry name" value="MoaE_sf"/>
</dbReference>
<evidence type="ECO:0000313" key="2">
    <source>
        <dbReference type="Proteomes" id="UP001285921"/>
    </source>
</evidence>
<dbReference type="InterPro" id="IPR003749">
    <property type="entry name" value="ThiS/MoaD-like"/>
</dbReference>
<organism evidence="1 2">
    <name type="scientific">Paenibacillus glycanilyticus</name>
    <dbReference type="NCBI Taxonomy" id="126569"/>
    <lineage>
        <taxon>Bacteria</taxon>
        <taxon>Bacillati</taxon>
        <taxon>Bacillota</taxon>
        <taxon>Bacilli</taxon>
        <taxon>Bacillales</taxon>
        <taxon>Paenibacillaceae</taxon>
        <taxon>Paenibacillus</taxon>
    </lineage>
</organism>
<dbReference type="Proteomes" id="UP001285921">
    <property type="component" value="Unassembled WGS sequence"/>
</dbReference>
<dbReference type="PANTHER" id="PTHR23404">
    <property type="entry name" value="MOLYBDOPTERIN SYNTHASE RELATED"/>
    <property type="match status" value="1"/>
</dbReference>
<reference evidence="1 2" key="1">
    <citation type="submission" date="2023-05" db="EMBL/GenBank/DDBJ databases">
        <title>Draft genome of Paenibacillus sp. CCS26.</title>
        <authorList>
            <person name="Akita H."/>
            <person name="Shinto Y."/>
            <person name="Kimura Z."/>
        </authorList>
    </citation>
    <scope>NUCLEOTIDE SEQUENCE [LARGE SCALE GENOMIC DNA]</scope>
    <source>
        <strain evidence="1 2">CCS26</strain>
    </source>
</reference>
<comment type="caution">
    <text evidence="1">The sequence shown here is derived from an EMBL/GenBank/DDBJ whole genome shotgun (WGS) entry which is preliminary data.</text>
</comment>
<dbReference type="EMBL" id="BTCL01000020">
    <property type="protein sequence ID" value="GMK47545.1"/>
    <property type="molecule type" value="Genomic_DNA"/>
</dbReference>
<dbReference type="RefSeq" id="WP_317981486.1">
    <property type="nucleotide sequence ID" value="NZ_BTCL01000020.1"/>
</dbReference>
<evidence type="ECO:0000313" key="1">
    <source>
        <dbReference type="EMBL" id="GMK47545.1"/>
    </source>
</evidence>
<dbReference type="InterPro" id="IPR016155">
    <property type="entry name" value="Mopterin_synth/thiamin_S_b"/>
</dbReference>
<keyword evidence="2" id="KW-1185">Reference proteome</keyword>